<keyword evidence="1" id="KW-1133">Transmembrane helix</keyword>
<evidence type="ECO:0000256" key="1">
    <source>
        <dbReference type="SAM" id="Phobius"/>
    </source>
</evidence>
<keyword evidence="1" id="KW-0472">Membrane</keyword>
<accession>A0A316WCL9</accession>
<sequence length="78" mass="9152">MDLITILTVIISLSILGIFGYYTVGIFIYNKKTKKMKDEIERNEKLLFDDLKNEYGSEEAEKLLEDLKDKFIKNNSKK</sequence>
<keyword evidence="3" id="KW-1185">Reference proteome</keyword>
<evidence type="ECO:0000313" key="3">
    <source>
        <dbReference type="Proteomes" id="UP000236182"/>
    </source>
</evidence>
<gene>
    <name evidence="2" type="ORF">C1638_021855</name>
</gene>
<proteinExistence type="predicted"/>
<protein>
    <submittedName>
        <fullName evidence="2">Uncharacterized protein</fullName>
    </submittedName>
</protein>
<evidence type="ECO:0000313" key="2">
    <source>
        <dbReference type="EMBL" id="PWN59144.1"/>
    </source>
</evidence>
<keyword evidence="1" id="KW-0812">Transmembrane</keyword>
<comment type="caution">
    <text evidence="2">The sequence shown here is derived from an EMBL/GenBank/DDBJ whole genome shotgun (WGS) entry which is preliminary data.</text>
</comment>
<dbReference type="EMBL" id="PPEI02000014">
    <property type="protein sequence ID" value="PWN59144.1"/>
    <property type="molecule type" value="Genomic_DNA"/>
</dbReference>
<reference evidence="2" key="1">
    <citation type="submission" date="2018-04" db="EMBL/GenBank/DDBJ databases">
        <title>Draft Genome Sequences of Chryseobacterium lactis NCTC11390T isolated from milk, Chryseobacterium oncorhynchi 701B-08T from rainbow trout, and Chryseobacterium viscerum 687B-08T from diseased fish.</title>
        <authorList>
            <person name="Jeong J.-J."/>
            <person name="Lee Y.J."/>
            <person name="Pathiraja D."/>
            <person name="Park B."/>
            <person name="Choi I.-G."/>
            <person name="Kim K.D."/>
        </authorList>
    </citation>
    <scope>NUCLEOTIDE SEQUENCE [LARGE SCALE GENOMIC DNA]</scope>
    <source>
        <strain evidence="2">701B-08</strain>
    </source>
</reference>
<dbReference type="RefSeq" id="WP_109624059.1">
    <property type="nucleotide sequence ID" value="NZ_PPEI02000014.1"/>
</dbReference>
<organism evidence="2 3">
    <name type="scientific">Chryseobacterium oncorhynchi</name>
    <dbReference type="NCBI Taxonomy" id="741074"/>
    <lineage>
        <taxon>Bacteria</taxon>
        <taxon>Pseudomonadati</taxon>
        <taxon>Bacteroidota</taxon>
        <taxon>Flavobacteriia</taxon>
        <taxon>Flavobacteriales</taxon>
        <taxon>Weeksellaceae</taxon>
        <taxon>Chryseobacterium group</taxon>
        <taxon>Chryseobacterium</taxon>
    </lineage>
</organism>
<dbReference type="AlphaFoldDB" id="A0A316WCL9"/>
<name>A0A316WCL9_9FLAO</name>
<dbReference type="Proteomes" id="UP000236182">
    <property type="component" value="Unassembled WGS sequence"/>
</dbReference>
<feature type="transmembrane region" description="Helical" evidence="1">
    <location>
        <begin position="6"/>
        <end position="29"/>
    </location>
</feature>